<evidence type="ECO:0000313" key="3">
    <source>
        <dbReference type="Proteomes" id="UP000243459"/>
    </source>
</evidence>
<keyword evidence="3" id="KW-1185">Reference proteome</keyword>
<evidence type="ECO:0000256" key="1">
    <source>
        <dbReference type="SAM" id="MobiDB-lite"/>
    </source>
</evidence>
<feature type="region of interest" description="Disordered" evidence="1">
    <location>
        <begin position="72"/>
        <end position="97"/>
    </location>
</feature>
<proteinExistence type="predicted"/>
<dbReference type="AlphaFoldDB" id="A0A5P1EYF6"/>
<sequence>MQDYGDVDGSNVWRVKGEAAAQGGSLEAYDDGDNETLNIHGIKLFSVFRTSILCQSDSVEASDCSVDEIVQKNSSNSSVRNQNDSRDNAGDAEVDGISVRCQNNSRDDIRAAPMDDLNSEKSIPSLQVLFVCIN</sequence>
<protein>
    <submittedName>
        <fullName evidence="2">Uncharacterized protein</fullName>
    </submittedName>
</protein>
<name>A0A5P1EYF6_ASPOF</name>
<gene>
    <name evidence="2" type="ORF">A4U43_C04F4980</name>
</gene>
<reference evidence="3" key="1">
    <citation type="journal article" date="2017" name="Nat. Commun.">
        <title>The asparagus genome sheds light on the origin and evolution of a young Y chromosome.</title>
        <authorList>
            <person name="Harkess A."/>
            <person name="Zhou J."/>
            <person name="Xu C."/>
            <person name="Bowers J.E."/>
            <person name="Van der Hulst R."/>
            <person name="Ayyampalayam S."/>
            <person name="Mercati F."/>
            <person name="Riccardi P."/>
            <person name="McKain M.R."/>
            <person name="Kakrana A."/>
            <person name="Tang H."/>
            <person name="Ray J."/>
            <person name="Groenendijk J."/>
            <person name="Arikit S."/>
            <person name="Mathioni S.M."/>
            <person name="Nakano M."/>
            <person name="Shan H."/>
            <person name="Telgmann-Rauber A."/>
            <person name="Kanno A."/>
            <person name="Yue Z."/>
            <person name="Chen H."/>
            <person name="Li W."/>
            <person name="Chen Y."/>
            <person name="Xu X."/>
            <person name="Zhang Y."/>
            <person name="Luo S."/>
            <person name="Chen H."/>
            <person name="Gao J."/>
            <person name="Mao Z."/>
            <person name="Pires J.C."/>
            <person name="Luo M."/>
            <person name="Kudrna D."/>
            <person name="Wing R.A."/>
            <person name="Meyers B.C."/>
            <person name="Yi K."/>
            <person name="Kong H."/>
            <person name="Lavrijsen P."/>
            <person name="Sunseri F."/>
            <person name="Falavigna A."/>
            <person name="Ye Y."/>
            <person name="Leebens-Mack J.H."/>
            <person name="Chen G."/>
        </authorList>
    </citation>
    <scope>NUCLEOTIDE SEQUENCE [LARGE SCALE GENOMIC DNA]</scope>
    <source>
        <strain evidence="3">cv. DH0086</strain>
    </source>
</reference>
<accession>A0A5P1EYF6</accession>
<dbReference type="Proteomes" id="UP000243459">
    <property type="component" value="Chromosome 4"/>
</dbReference>
<dbReference type="EMBL" id="CM007384">
    <property type="protein sequence ID" value="ONK71126.1"/>
    <property type="molecule type" value="Genomic_DNA"/>
</dbReference>
<dbReference type="Gramene" id="ONK71126">
    <property type="protein sequence ID" value="ONK71126"/>
    <property type="gene ID" value="A4U43_C04F4980"/>
</dbReference>
<organism evidence="2 3">
    <name type="scientific">Asparagus officinalis</name>
    <name type="common">Garden asparagus</name>
    <dbReference type="NCBI Taxonomy" id="4686"/>
    <lineage>
        <taxon>Eukaryota</taxon>
        <taxon>Viridiplantae</taxon>
        <taxon>Streptophyta</taxon>
        <taxon>Embryophyta</taxon>
        <taxon>Tracheophyta</taxon>
        <taxon>Spermatophyta</taxon>
        <taxon>Magnoliopsida</taxon>
        <taxon>Liliopsida</taxon>
        <taxon>Asparagales</taxon>
        <taxon>Asparagaceae</taxon>
        <taxon>Asparagoideae</taxon>
        <taxon>Asparagus</taxon>
    </lineage>
</organism>
<feature type="compositionally biased region" description="Polar residues" evidence="1">
    <location>
        <begin position="72"/>
        <end position="82"/>
    </location>
</feature>
<evidence type="ECO:0000313" key="2">
    <source>
        <dbReference type="EMBL" id="ONK71126.1"/>
    </source>
</evidence>